<dbReference type="EMBL" id="JAKVTV010000003">
    <property type="protein sequence ID" value="MCH4823882.1"/>
    <property type="molecule type" value="Genomic_DNA"/>
</dbReference>
<proteinExistence type="predicted"/>
<accession>A0A9X1V3U4</accession>
<dbReference type="Proteomes" id="UP001139226">
    <property type="component" value="Unassembled WGS sequence"/>
</dbReference>
<gene>
    <name evidence="1" type="ORF">ML462_11935</name>
</gene>
<protein>
    <submittedName>
        <fullName evidence="1">Uncharacterized protein</fullName>
    </submittedName>
</protein>
<evidence type="ECO:0000313" key="2">
    <source>
        <dbReference type="Proteomes" id="UP001139226"/>
    </source>
</evidence>
<sequence>MAVRIFAPVKFLFPIFAFLIVLRPAFPVVEYVLNYDYIATELCENKELVELECNGKCYLMKSLAEAASEESQQNKEQNSKKAEVPLLFFEQKEAETEFSPEELEFQITDHYKNQYSNILIAEFFHPPCS</sequence>
<dbReference type="RefSeq" id="WP_240714048.1">
    <property type="nucleotide sequence ID" value="NZ_JAKVTV010000003.1"/>
</dbReference>
<reference evidence="1" key="1">
    <citation type="submission" date="2022-03" db="EMBL/GenBank/DDBJ databases">
        <title>Gramella crocea sp. nov., isolated from activated sludge of a seafood processing plant.</title>
        <authorList>
            <person name="Zhang X."/>
        </authorList>
    </citation>
    <scope>NUCLEOTIDE SEQUENCE</scope>
    <source>
        <strain evidence="1">YJ019</strain>
    </source>
</reference>
<evidence type="ECO:0000313" key="1">
    <source>
        <dbReference type="EMBL" id="MCH4823882.1"/>
    </source>
</evidence>
<organism evidence="1 2">
    <name type="scientific">Christiangramia lutea</name>
    <dbReference type="NCBI Taxonomy" id="1607951"/>
    <lineage>
        <taxon>Bacteria</taxon>
        <taxon>Pseudomonadati</taxon>
        <taxon>Bacteroidota</taxon>
        <taxon>Flavobacteriia</taxon>
        <taxon>Flavobacteriales</taxon>
        <taxon>Flavobacteriaceae</taxon>
        <taxon>Christiangramia</taxon>
    </lineage>
</organism>
<comment type="caution">
    <text evidence="1">The sequence shown here is derived from an EMBL/GenBank/DDBJ whole genome shotgun (WGS) entry which is preliminary data.</text>
</comment>
<name>A0A9X1V3U4_9FLAO</name>
<dbReference type="AlphaFoldDB" id="A0A9X1V3U4"/>
<keyword evidence="2" id="KW-1185">Reference proteome</keyword>